<dbReference type="Pfam" id="PF07705">
    <property type="entry name" value="CARDB"/>
    <property type="match status" value="1"/>
</dbReference>
<dbReference type="CDD" id="cd14490">
    <property type="entry name" value="CBM6-CBM35-CBM36_like_1"/>
    <property type="match status" value="1"/>
</dbReference>
<proteinExistence type="predicted"/>
<dbReference type="InterPro" id="IPR011050">
    <property type="entry name" value="Pectin_lyase_fold/virulence"/>
</dbReference>
<dbReference type="SMART" id="SM00231">
    <property type="entry name" value="FA58C"/>
    <property type="match status" value="2"/>
</dbReference>
<evidence type="ECO:0000313" key="3">
    <source>
        <dbReference type="Proteomes" id="UP000477750"/>
    </source>
</evidence>
<dbReference type="InterPro" id="IPR033801">
    <property type="entry name" value="CBM6-CBM35-CBM36-like_1"/>
</dbReference>
<accession>A0A6L5G9M2</accession>
<dbReference type="PANTHER" id="PTHR45713">
    <property type="entry name" value="FTP DOMAIN-CONTAINING PROTEIN"/>
    <property type="match status" value="1"/>
</dbReference>
<dbReference type="Pfam" id="PF00754">
    <property type="entry name" value="F5_F8_type_C"/>
    <property type="match status" value="2"/>
</dbReference>
<dbReference type="InterPro" id="IPR051941">
    <property type="entry name" value="BG_Antigen-Binding_Lectin"/>
</dbReference>
<dbReference type="PROSITE" id="PS50022">
    <property type="entry name" value="FA58C_3"/>
    <property type="match status" value="2"/>
</dbReference>
<feature type="domain" description="F5/8 type C" evidence="1">
    <location>
        <begin position="199"/>
        <end position="343"/>
    </location>
</feature>
<keyword evidence="3" id="KW-1185">Reference proteome</keyword>
<dbReference type="SMART" id="SM00710">
    <property type="entry name" value="PbH1"/>
    <property type="match status" value="6"/>
</dbReference>
<reference evidence="2 3" key="1">
    <citation type="submission" date="2019-10" db="EMBL/GenBank/DDBJ databases">
        <title>Glycomyces albidus sp. nov., a novel actinomycete isolated from rhizosphere soil of wheat (Triticum aestivum L.).</title>
        <authorList>
            <person name="Qian L."/>
        </authorList>
    </citation>
    <scope>NUCLEOTIDE SEQUENCE [LARGE SCALE GENOMIC DNA]</scope>
    <source>
        <strain evidence="2 3">NEAU-7082</strain>
    </source>
</reference>
<dbReference type="Gene3D" id="2.60.120.260">
    <property type="entry name" value="Galactose-binding domain-like"/>
    <property type="match status" value="3"/>
</dbReference>
<dbReference type="PANTHER" id="PTHR45713:SF6">
    <property type="entry name" value="F5_8 TYPE C DOMAIN-CONTAINING PROTEIN"/>
    <property type="match status" value="1"/>
</dbReference>
<dbReference type="Gene3D" id="2.160.20.10">
    <property type="entry name" value="Single-stranded right-handed beta-helix, Pectin lyase-like"/>
    <property type="match status" value="1"/>
</dbReference>
<dbReference type="Gene3D" id="2.60.40.10">
    <property type="entry name" value="Immunoglobulins"/>
    <property type="match status" value="2"/>
</dbReference>
<dbReference type="InterPro" id="IPR000421">
    <property type="entry name" value="FA58C"/>
</dbReference>
<dbReference type="InterPro" id="IPR006626">
    <property type="entry name" value="PbH1"/>
</dbReference>
<evidence type="ECO:0000313" key="2">
    <source>
        <dbReference type="EMBL" id="MQM26306.1"/>
    </source>
</evidence>
<protein>
    <submittedName>
        <fullName evidence="2">Glycosyl hydrolase</fullName>
    </submittedName>
</protein>
<dbReference type="Pfam" id="PF22815">
    <property type="entry name" value="CatAgl_D1"/>
    <property type="match status" value="1"/>
</dbReference>
<keyword evidence="2" id="KW-0378">Hydrolase</keyword>
<feature type="domain" description="F5/8 type C" evidence="1">
    <location>
        <begin position="44"/>
        <end position="198"/>
    </location>
</feature>
<dbReference type="SUPFAM" id="SSF51126">
    <property type="entry name" value="Pectin lyase-like"/>
    <property type="match status" value="1"/>
</dbReference>
<evidence type="ECO:0000259" key="1">
    <source>
        <dbReference type="PROSITE" id="PS50022"/>
    </source>
</evidence>
<gene>
    <name evidence="2" type="ORF">GFD30_12100</name>
</gene>
<dbReference type="InterPro" id="IPR011635">
    <property type="entry name" value="CARDB"/>
</dbReference>
<dbReference type="AlphaFoldDB" id="A0A6L5G9M2"/>
<dbReference type="GO" id="GO:0005975">
    <property type="term" value="P:carbohydrate metabolic process"/>
    <property type="evidence" value="ECO:0007669"/>
    <property type="project" value="UniProtKB-ARBA"/>
</dbReference>
<organism evidence="2 3">
    <name type="scientific">Glycomyces albidus</name>
    <dbReference type="NCBI Taxonomy" id="2656774"/>
    <lineage>
        <taxon>Bacteria</taxon>
        <taxon>Bacillati</taxon>
        <taxon>Actinomycetota</taxon>
        <taxon>Actinomycetes</taxon>
        <taxon>Glycomycetales</taxon>
        <taxon>Glycomycetaceae</taxon>
        <taxon>Glycomyces</taxon>
    </lineage>
</organism>
<dbReference type="InterPro" id="IPR055149">
    <property type="entry name" value="Agl_cat_D2"/>
</dbReference>
<dbReference type="SUPFAM" id="SSF49785">
    <property type="entry name" value="Galactose-binding domain-like"/>
    <property type="match status" value="2"/>
</dbReference>
<dbReference type="Proteomes" id="UP000477750">
    <property type="component" value="Unassembled WGS sequence"/>
</dbReference>
<name>A0A6L5G9M2_9ACTN</name>
<dbReference type="InterPro" id="IPR013783">
    <property type="entry name" value="Ig-like_fold"/>
</dbReference>
<dbReference type="Pfam" id="PF22816">
    <property type="entry name" value="CatAgl_D2"/>
    <property type="match status" value="1"/>
</dbReference>
<dbReference type="InterPro" id="IPR008979">
    <property type="entry name" value="Galactose-bd-like_sf"/>
</dbReference>
<dbReference type="InterPro" id="IPR012334">
    <property type="entry name" value="Pectin_lyas_fold"/>
</dbReference>
<dbReference type="GO" id="GO:0016787">
    <property type="term" value="F:hydrolase activity"/>
    <property type="evidence" value="ECO:0007669"/>
    <property type="project" value="UniProtKB-KW"/>
</dbReference>
<sequence>MRSTLVDLLHGARQLPAVDRKRPRKGAIMRFMRLAIAAATAVAAAAAALGPAAAAQAADGTNLAAGRSMTASSHVQGYTAANAADGDQGTYWESANGAFPQWIQVDLGAAADVGEVVLELPPLPAWQTRTQTLEVRGSADGSSFTTLAASQGYTFDPNRGNTVTIAVGEAEARFVRLVFSGNTGWPAAQVAEFEVYGEAGAPSQTGELAAGKPIAASSTVHTYAAANANDGDVTTYWEGANGAYPSTLTVSLGANAELDRIVVRLNPDPVWSARTQTFSVLARDAGGGAFAEIKASAAYAFDPASGNSVTVPVTGTYGEIRLQFTGNTGAPNGQVAEFQVFGEAAPAPDLEVTGLSWSPASPVETDEVTLSARVENTGEAASPASAVALSVDGDVVGSASVGGLAAGAAQTVSVPIGSLTAGDHEVGAAVDPDGTVVESDESNNEYTHADPLAVGAIATSDLVAAAVTWSPSSPSAGDAVDFAVVIANQGSLASASGAHGVTLTLADSETGAVVRTLTGSYDGVIAAGGDTGPIDLGSWTAADGQYTVDVEVAVDGNEHAVKQGNNATTRTLSVGRGADMPYTLDEAEHASPGGGARILGPNREIGDLAGEASGRQAVVLDGTGEYVQFTTTTDTNTLVTRFAIPDAAGGGGITSTLNLYVNGQFVQPVELTSKYAWLYGQEASPNNQPGSGPARHIYDEANVLLDEVVPAGSTIRLQKDAANTAAYYAIDFISLEEVAPIANPDPSRYVEPDGFTHQDVQNALDEVRMDATGTLDGVYLPAGDYSTAQKFQVYGKAVEIIGAGPWYTRFYAPQNQENTDVGFRAEATANGSVFSGFAYFGNYTTRIDGPGKVFDWQNVSNMTIDNTWTEHQVCMFWGSNMDGIRITDSRARNLFADAINMTNGSTGNLVQNVESRASGDDSFALFAATDAGGGAQTGNVYENLTSILTWRAAGLAVYGGHGNTFRDIHIADTLVYSGITISSLDFGIPMDGFGASPTTDFQNISVVRSGGHFWGAQTFPGIWIFSADKVFQGIRVSNVDIVDPTYSGIMFQTKYTGGQPEFPVADTVFTDVTITGARLSGDEFESKSGIGIWVNEMPENGQGPAVGEAVFNGLELSGNHEDIRNNTSTFELIINQ</sequence>
<dbReference type="EMBL" id="WIAO01000012">
    <property type="protein sequence ID" value="MQM26306.1"/>
    <property type="molecule type" value="Genomic_DNA"/>
</dbReference>
<comment type="caution">
    <text evidence="2">The sequence shown here is derived from an EMBL/GenBank/DDBJ whole genome shotgun (WGS) entry which is preliminary data.</text>
</comment>